<comment type="pathway">
    <text evidence="2">Cofactor metabolism; pyridoxal 5'-phosphate salvage; pyridoxine 5'-phosphate from pyridoxine: step 1/1.</text>
</comment>
<comment type="caution">
    <text evidence="16">The sequence shown here is derived from an EMBL/GenBank/DDBJ whole genome shotgun (WGS) entry which is preliminary data.</text>
</comment>
<evidence type="ECO:0000256" key="6">
    <source>
        <dbReference type="ARBA" id="ARBA00018134"/>
    </source>
</evidence>
<sequence length="314" mass="34917">MSQRRFSTRCAETDTKSMRVLSIQSHVVSGYVGNKSATFPLQVLGFEVDAINSVQFSNHTGYGFWTGQVLQKTDLEELVKGLTQNNLDNYSHLLTGYTADATFLRKIGDVVKQLRKVNPSLIYVCDPVIGDNGRVYVSKELIPIYRNEIIPLANIITPNQFELELIADRTIRSVEDAIKAIDYVHEMGVEIIFLSSSDLASDDNLLALISRKKGNKREVLKMTFPRLPASFTGTGDLTAALFLAWHTKTQNDLQASIENTIATMQAVVKRTFQIARQSTDGDNPTVSSLELKLIQSKDDIENPTCTIAAEQVLL</sequence>
<evidence type="ECO:0000256" key="7">
    <source>
        <dbReference type="ARBA" id="ARBA00022679"/>
    </source>
</evidence>
<dbReference type="InterPro" id="IPR004625">
    <property type="entry name" value="PyrdxlKinase"/>
</dbReference>
<dbReference type="Pfam" id="PF08543">
    <property type="entry name" value="Phos_pyr_kin"/>
    <property type="match status" value="1"/>
</dbReference>
<proteinExistence type="inferred from homology"/>
<dbReference type="PANTHER" id="PTHR10534:SF2">
    <property type="entry name" value="PYRIDOXAL KINASE"/>
    <property type="match status" value="1"/>
</dbReference>
<dbReference type="SUPFAM" id="SSF53613">
    <property type="entry name" value="Ribokinase-like"/>
    <property type="match status" value="1"/>
</dbReference>
<name>A0ABR1AGF4_POLSC</name>
<dbReference type="EC" id="2.7.1.35" evidence="5"/>
<evidence type="ECO:0000256" key="1">
    <source>
        <dbReference type="ARBA" id="ARBA00004750"/>
    </source>
</evidence>
<evidence type="ECO:0000313" key="17">
    <source>
        <dbReference type="Proteomes" id="UP001359485"/>
    </source>
</evidence>
<accession>A0ABR1AGF4</accession>
<gene>
    <name evidence="16" type="ORF">RUM44_003433</name>
</gene>
<comment type="catalytic activity">
    <reaction evidence="14">
        <text>pyridoxine + ATP = pyridoxine 5'-phosphate + ADP + H(+)</text>
        <dbReference type="Rhea" id="RHEA:25108"/>
        <dbReference type="ChEBI" id="CHEBI:15378"/>
        <dbReference type="ChEBI" id="CHEBI:16709"/>
        <dbReference type="ChEBI" id="CHEBI:30616"/>
        <dbReference type="ChEBI" id="CHEBI:58589"/>
        <dbReference type="ChEBI" id="CHEBI:456216"/>
        <dbReference type="EC" id="2.7.1.35"/>
    </reaction>
    <physiologicalReaction direction="left-to-right" evidence="14">
        <dbReference type="Rhea" id="RHEA:25109"/>
    </physiologicalReaction>
</comment>
<keyword evidence="10" id="KW-0067">ATP-binding</keyword>
<comment type="pathway">
    <text evidence="3">Cofactor metabolism; pyridoxal 5'-phosphate salvage; pyridoxal 5'-phosphate from pyridoxal: step 1/1.</text>
</comment>
<evidence type="ECO:0000256" key="11">
    <source>
        <dbReference type="ARBA" id="ARBA00032808"/>
    </source>
</evidence>
<comment type="catalytic activity">
    <reaction evidence="13">
        <text>pyridoxal + ATP = pyridoxal 5'-phosphate + ADP + H(+)</text>
        <dbReference type="Rhea" id="RHEA:10224"/>
        <dbReference type="ChEBI" id="CHEBI:15378"/>
        <dbReference type="ChEBI" id="CHEBI:17310"/>
        <dbReference type="ChEBI" id="CHEBI:30616"/>
        <dbReference type="ChEBI" id="CHEBI:456216"/>
        <dbReference type="ChEBI" id="CHEBI:597326"/>
        <dbReference type="EC" id="2.7.1.35"/>
    </reaction>
    <physiologicalReaction direction="left-to-right" evidence="13">
        <dbReference type="Rhea" id="RHEA:10225"/>
    </physiologicalReaction>
</comment>
<feature type="domain" description="Pyridoxamine kinase/Phosphomethylpyrimidine kinase" evidence="15">
    <location>
        <begin position="110"/>
        <end position="277"/>
    </location>
</feature>
<evidence type="ECO:0000256" key="13">
    <source>
        <dbReference type="ARBA" id="ARBA00047377"/>
    </source>
</evidence>
<dbReference type="Proteomes" id="UP001359485">
    <property type="component" value="Unassembled WGS sequence"/>
</dbReference>
<comment type="similarity">
    <text evidence="4">Belongs to the pyridoxine kinase family.</text>
</comment>
<keyword evidence="7" id="KW-0808">Transferase</keyword>
<evidence type="ECO:0000256" key="4">
    <source>
        <dbReference type="ARBA" id="ARBA00008805"/>
    </source>
</evidence>
<evidence type="ECO:0000256" key="14">
    <source>
        <dbReference type="ARBA" id="ARBA00048524"/>
    </source>
</evidence>
<dbReference type="CDD" id="cd01173">
    <property type="entry name" value="pyridoxal_pyridoxamine_kinase"/>
    <property type="match status" value="1"/>
</dbReference>
<evidence type="ECO:0000256" key="5">
    <source>
        <dbReference type="ARBA" id="ARBA00012104"/>
    </source>
</evidence>
<evidence type="ECO:0000259" key="15">
    <source>
        <dbReference type="Pfam" id="PF08543"/>
    </source>
</evidence>
<evidence type="ECO:0000256" key="8">
    <source>
        <dbReference type="ARBA" id="ARBA00022741"/>
    </source>
</evidence>
<reference evidence="16 17" key="1">
    <citation type="submission" date="2023-09" db="EMBL/GenBank/DDBJ databases">
        <title>Genomes of two closely related lineages of the louse Polyplax serrata with different host specificities.</title>
        <authorList>
            <person name="Martinu J."/>
            <person name="Tarabai H."/>
            <person name="Stefka J."/>
            <person name="Hypsa V."/>
        </authorList>
    </citation>
    <scope>NUCLEOTIDE SEQUENCE [LARGE SCALE GENOMIC DNA]</scope>
    <source>
        <strain evidence="16">98ZLc_SE</strain>
    </source>
</reference>
<evidence type="ECO:0000256" key="3">
    <source>
        <dbReference type="ARBA" id="ARBA00005210"/>
    </source>
</evidence>
<dbReference type="InterPro" id="IPR029056">
    <property type="entry name" value="Ribokinase-like"/>
</dbReference>
<dbReference type="EMBL" id="JAWJWF010000049">
    <property type="protein sequence ID" value="KAK6619051.1"/>
    <property type="molecule type" value="Genomic_DNA"/>
</dbReference>
<keyword evidence="9" id="KW-0418">Kinase</keyword>
<dbReference type="Gene3D" id="3.40.1190.20">
    <property type="match status" value="1"/>
</dbReference>
<evidence type="ECO:0000256" key="2">
    <source>
        <dbReference type="ARBA" id="ARBA00004835"/>
    </source>
</evidence>
<evidence type="ECO:0000256" key="9">
    <source>
        <dbReference type="ARBA" id="ARBA00022777"/>
    </source>
</evidence>
<organism evidence="16 17">
    <name type="scientific">Polyplax serrata</name>
    <name type="common">Common mouse louse</name>
    <dbReference type="NCBI Taxonomy" id="468196"/>
    <lineage>
        <taxon>Eukaryota</taxon>
        <taxon>Metazoa</taxon>
        <taxon>Ecdysozoa</taxon>
        <taxon>Arthropoda</taxon>
        <taxon>Hexapoda</taxon>
        <taxon>Insecta</taxon>
        <taxon>Pterygota</taxon>
        <taxon>Neoptera</taxon>
        <taxon>Paraneoptera</taxon>
        <taxon>Psocodea</taxon>
        <taxon>Troctomorpha</taxon>
        <taxon>Phthiraptera</taxon>
        <taxon>Anoplura</taxon>
        <taxon>Polyplacidae</taxon>
        <taxon>Polyplax</taxon>
    </lineage>
</organism>
<comment type="catalytic activity">
    <reaction evidence="12">
        <text>pyridoxamine + ATP = pyridoxamine 5'-phosphate + ADP + H(+)</text>
        <dbReference type="Rhea" id="RHEA:25104"/>
        <dbReference type="ChEBI" id="CHEBI:15378"/>
        <dbReference type="ChEBI" id="CHEBI:30616"/>
        <dbReference type="ChEBI" id="CHEBI:57761"/>
        <dbReference type="ChEBI" id="CHEBI:58451"/>
        <dbReference type="ChEBI" id="CHEBI:456216"/>
        <dbReference type="EC" id="2.7.1.35"/>
    </reaction>
    <physiologicalReaction direction="left-to-right" evidence="12">
        <dbReference type="Rhea" id="RHEA:25105"/>
    </physiologicalReaction>
</comment>
<comment type="pathway">
    <text evidence="1">Cofactor metabolism; pyridoxal 5'-phosphate salvage; pyridoxamine 5'-phosphate from pyridoxamine: step 1/1.</text>
</comment>
<evidence type="ECO:0000313" key="16">
    <source>
        <dbReference type="EMBL" id="KAK6619051.1"/>
    </source>
</evidence>
<evidence type="ECO:0000256" key="12">
    <source>
        <dbReference type="ARBA" id="ARBA00047310"/>
    </source>
</evidence>
<keyword evidence="8" id="KW-0547">Nucleotide-binding</keyword>
<dbReference type="InterPro" id="IPR013749">
    <property type="entry name" value="PM/HMP-P_kinase-1"/>
</dbReference>
<protein>
    <recommendedName>
        <fullName evidence="6">Pyridoxal kinase</fullName>
        <ecNumber evidence="5">2.7.1.35</ecNumber>
    </recommendedName>
    <alternativeName>
        <fullName evidence="11">Pyridoxine kinase</fullName>
    </alternativeName>
</protein>
<dbReference type="PANTHER" id="PTHR10534">
    <property type="entry name" value="PYRIDOXAL KINASE"/>
    <property type="match status" value="1"/>
</dbReference>
<evidence type="ECO:0000256" key="10">
    <source>
        <dbReference type="ARBA" id="ARBA00022840"/>
    </source>
</evidence>
<dbReference type="NCBIfam" id="TIGR00687">
    <property type="entry name" value="pyridox_kin"/>
    <property type="match status" value="1"/>
</dbReference>
<keyword evidence="17" id="KW-1185">Reference proteome</keyword>